<evidence type="ECO:0000256" key="1">
    <source>
        <dbReference type="ARBA" id="ARBA00023015"/>
    </source>
</evidence>
<keyword evidence="3" id="KW-0804">Transcription</keyword>
<feature type="domain" description="HTH gntR-type" evidence="4">
    <location>
        <begin position="9"/>
        <end position="77"/>
    </location>
</feature>
<dbReference type="InterPro" id="IPR000524">
    <property type="entry name" value="Tscrpt_reg_HTH_GntR"/>
</dbReference>
<accession>A0ABT2UES6</accession>
<sequence>MMISFDDSQPIFQQIAEKIEDDILKGVYCEDEQIISVAQFASTFQINPATIVKGIALLVNENILYKKRGLGMYVAAGAKKVITSKRRARFYDELVVKLLNEAEKLEMTYEDVIEMIKQRSGDDRK</sequence>
<evidence type="ECO:0000259" key="4">
    <source>
        <dbReference type="PROSITE" id="PS50949"/>
    </source>
</evidence>
<evidence type="ECO:0000313" key="5">
    <source>
        <dbReference type="EMBL" id="MCU6792506.1"/>
    </source>
</evidence>
<dbReference type="RefSeq" id="WP_262683896.1">
    <property type="nucleotide sequence ID" value="NZ_JAOQIO010000023.1"/>
</dbReference>
<reference evidence="5 6" key="1">
    <citation type="submission" date="2022-09" db="EMBL/GenBank/DDBJ databases">
        <authorList>
            <person name="Han X.L."/>
            <person name="Wang Q."/>
            <person name="Lu T."/>
        </authorList>
    </citation>
    <scope>NUCLEOTIDE SEQUENCE [LARGE SCALE GENOMIC DNA]</scope>
    <source>
        <strain evidence="5 6">WQ 127069</strain>
    </source>
</reference>
<keyword evidence="1" id="KW-0805">Transcription regulation</keyword>
<evidence type="ECO:0000256" key="3">
    <source>
        <dbReference type="ARBA" id="ARBA00023163"/>
    </source>
</evidence>
<dbReference type="PANTHER" id="PTHR38445">
    <property type="entry name" value="HTH-TYPE TRANSCRIPTIONAL REPRESSOR YTRA"/>
    <property type="match status" value="1"/>
</dbReference>
<dbReference type="PROSITE" id="PS50949">
    <property type="entry name" value="HTH_GNTR"/>
    <property type="match status" value="1"/>
</dbReference>
<dbReference type="Proteomes" id="UP001652445">
    <property type="component" value="Unassembled WGS sequence"/>
</dbReference>
<proteinExistence type="predicted"/>
<dbReference type="SMART" id="SM00345">
    <property type="entry name" value="HTH_GNTR"/>
    <property type="match status" value="1"/>
</dbReference>
<evidence type="ECO:0000256" key="2">
    <source>
        <dbReference type="ARBA" id="ARBA00023125"/>
    </source>
</evidence>
<dbReference type="EMBL" id="JAOQIO010000023">
    <property type="protein sequence ID" value="MCU6792506.1"/>
    <property type="molecule type" value="Genomic_DNA"/>
</dbReference>
<keyword evidence="6" id="KW-1185">Reference proteome</keyword>
<dbReference type="Gene3D" id="1.10.10.10">
    <property type="entry name" value="Winged helix-like DNA-binding domain superfamily/Winged helix DNA-binding domain"/>
    <property type="match status" value="1"/>
</dbReference>
<dbReference type="PANTHER" id="PTHR38445:SF10">
    <property type="entry name" value="GNTR-FAMILY TRANSCRIPTIONAL REGULATOR"/>
    <property type="match status" value="1"/>
</dbReference>
<protein>
    <submittedName>
        <fullName evidence="5">GntR family transcriptional regulator</fullName>
    </submittedName>
</protein>
<keyword evidence="2" id="KW-0238">DNA-binding</keyword>
<comment type="caution">
    <text evidence="5">The sequence shown here is derived from an EMBL/GenBank/DDBJ whole genome shotgun (WGS) entry which is preliminary data.</text>
</comment>
<gene>
    <name evidence="5" type="ORF">OB236_10235</name>
</gene>
<organism evidence="5 6">
    <name type="scientific">Paenibacillus baimaensis</name>
    <dbReference type="NCBI Taxonomy" id="2982185"/>
    <lineage>
        <taxon>Bacteria</taxon>
        <taxon>Bacillati</taxon>
        <taxon>Bacillota</taxon>
        <taxon>Bacilli</taxon>
        <taxon>Bacillales</taxon>
        <taxon>Paenibacillaceae</taxon>
        <taxon>Paenibacillus</taxon>
    </lineage>
</organism>
<dbReference type="InterPro" id="IPR036388">
    <property type="entry name" value="WH-like_DNA-bd_sf"/>
</dbReference>
<evidence type="ECO:0000313" key="6">
    <source>
        <dbReference type="Proteomes" id="UP001652445"/>
    </source>
</evidence>
<name>A0ABT2UES6_9BACL</name>
<dbReference type="SUPFAM" id="SSF46785">
    <property type="entry name" value="Winged helix' DNA-binding domain"/>
    <property type="match status" value="1"/>
</dbReference>
<dbReference type="InterPro" id="IPR036390">
    <property type="entry name" value="WH_DNA-bd_sf"/>
</dbReference>